<keyword evidence="2" id="KW-0479">Metal-binding</keyword>
<organism evidence="6 7">
    <name type="scientific">Hanamia caeni</name>
    <dbReference type="NCBI Taxonomy" id="2294116"/>
    <lineage>
        <taxon>Bacteria</taxon>
        <taxon>Pseudomonadati</taxon>
        <taxon>Bacteroidota</taxon>
        <taxon>Chitinophagia</taxon>
        <taxon>Chitinophagales</taxon>
        <taxon>Chitinophagaceae</taxon>
        <taxon>Hanamia</taxon>
    </lineage>
</organism>
<evidence type="ECO:0000256" key="3">
    <source>
        <dbReference type="ARBA" id="ARBA00022729"/>
    </source>
</evidence>
<sequence>MNFTKKFFLFLFLGCFISITILNAQKITRPKLVVGIAVDQMRWDYLYRYYPRYQDGGFKRLLNEGFSCENTFINYLPSYTAVGHTTIFTGSVPAIDGITGNDWIDQITGRKWYCTEDTAVSTVGSSSKEGQMSPRNLLVSTITDELRLATNFESRVVGVSLKDRASILPAGHTANGAFWFDDATGNFITSTYYMKELPSWANNFNKLKMPEKLSEKEWNTLFPVSSYTQSTADDVPWEGLFKNEKSPVFPHRISALVKQDKGNIRTTPFGNTLTLDFAKAAIEGYNLGNGKATDFLTVNCASTDYVGHKYGPNSIEVEDVYLRLDRDLASFFSFLDNKIGKGNYLVFLSADHGAANSVGFMEDHNLPADLLPTDEIETNLVNFLHQKFGVDKLISSSINYHLSFDMKKIEDNKLDYEDVKKATVSFLEKQPGIQFAVDIENIGDAPVPEPIKTAIINGYNSKRTGPVIIIPEPAWYGGRSKAGTTHGNWNPYDTHIPLVFFGWHIPQGSTNRKVNMTDISATLAALLHIQQPNGCVGEVITELTSNIGGK</sequence>
<dbReference type="Proteomes" id="UP000267223">
    <property type="component" value="Unassembled WGS sequence"/>
</dbReference>
<keyword evidence="7" id="KW-1185">Reference proteome</keyword>
<evidence type="ECO:0000313" key="7">
    <source>
        <dbReference type="Proteomes" id="UP000267223"/>
    </source>
</evidence>
<evidence type="ECO:0000256" key="4">
    <source>
        <dbReference type="PIRSR" id="PIRSR031924-50"/>
    </source>
</evidence>
<dbReference type="GO" id="GO:0004035">
    <property type="term" value="F:alkaline phosphatase activity"/>
    <property type="evidence" value="ECO:0007669"/>
    <property type="project" value="InterPro"/>
</dbReference>
<evidence type="ECO:0000256" key="5">
    <source>
        <dbReference type="PIRSR" id="PIRSR031924-51"/>
    </source>
</evidence>
<dbReference type="PANTHER" id="PTHR10151">
    <property type="entry name" value="ECTONUCLEOTIDE PYROPHOSPHATASE/PHOSPHODIESTERASE"/>
    <property type="match status" value="1"/>
</dbReference>
<dbReference type="PANTHER" id="PTHR10151:SF120">
    <property type="entry name" value="BIS(5'-ADENOSYL)-TRIPHOSPHATASE"/>
    <property type="match status" value="1"/>
</dbReference>
<feature type="binding site" evidence="5">
    <location>
        <position position="101"/>
    </location>
    <ligand>
        <name>substrate</name>
    </ligand>
</feature>
<evidence type="ECO:0000313" key="6">
    <source>
        <dbReference type="EMBL" id="RNI39823.1"/>
    </source>
</evidence>
<evidence type="ECO:0000256" key="2">
    <source>
        <dbReference type="ARBA" id="ARBA00022723"/>
    </source>
</evidence>
<dbReference type="PIRSF" id="PIRSF031924">
    <property type="entry name" value="Pi-irrepressible_AP"/>
    <property type="match status" value="1"/>
</dbReference>
<dbReference type="AlphaFoldDB" id="A0A3M9NRL1"/>
<gene>
    <name evidence="6" type="ORF">EFY79_00535</name>
</gene>
<evidence type="ECO:0000256" key="1">
    <source>
        <dbReference type="ARBA" id="ARBA00022553"/>
    </source>
</evidence>
<dbReference type="CDD" id="cd16016">
    <property type="entry name" value="AP-SPAP"/>
    <property type="match status" value="1"/>
</dbReference>
<keyword evidence="3" id="KW-0732">Signal</keyword>
<dbReference type="RefSeq" id="WP_123118714.1">
    <property type="nucleotide sequence ID" value="NZ_RJJR01000001.1"/>
</dbReference>
<dbReference type="NCBIfam" id="NF042991">
    <property type="entry name" value="alk_phos_PafA"/>
    <property type="match status" value="1"/>
</dbReference>
<dbReference type="Gene3D" id="3.30.1360.150">
    <property type="match status" value="1"/>
</dbReference>
<name>A0A3M9NRL1_9BACT</name>
<accession>A0A3M9NRL1</accession>
<dbReference type="Pfam" id="PF01663">
    <property type="entry name" value="Phosphodiest"/>
    <property type="match status" value="1"/>
</dbReference>
<dbReference type="GO" id="GO:0046872">
    <property type="term" value="F:metal ion binding"/>
    <property type="evidence" value="ECO:0007669"/>
    <property type="project" value="UniProtKB-KW"/>
</dbReference>
<dbReference type="InterPro" id="IPR002591">
    <property type="entry name" value="Phosphodiest/P_Trfase"/>
</dbReference>
<dbReference type="OrthoDB" id="9766127at2"/>
<protein>
    <submittedName>
        <fullName evidence="6">Alkaline phosphatase family protein</fullName>
    </submittedName>
</protein>
<reference evidence="6 7" key="1">
    <citation type="submission" date="2018-11" db="EMBL/GenBank/DDBJ databases">
        <title>Draft genome sequence of Ferruginibacter sp. BO-59.</title>
        <authorList>
            <person name="Im W.T."/>
        </authorList>
    </citation>
    <scope>NUCLEOTIDE SEQUENCE [LARGE SCALE GENOMIC DNA]</scope>
    <source>
        <strain evidence="6 7">BO-59</strain>
    </source>
</reference>
<dbReference type="InterPro" id="IPR026263">
    <property type="entry name" value="Alkaline_phosphatase_prok"/>
</dbReference>
<dbReference type="SUPFAM" id="SSF53649">
    <property type="entry name" value="Alkaline phosphatase-like"/>
    <property type="match status" value="1"/>
</dbReference>
<proteinExistence type="predicted"/>
<dbReference type="Gene3D" id="3.40.720.10">
    <property type="entry name" value="Alkaline Phosphatase, subunit A"/>
    <property type="match status" value="1"/>
</dbReference>
<feature type="binding site" evidence="5">
    <location>
        <begin position="162"/>
        <end position="164"/>
    </location>
    <ligand>
        <name>substrate</name>
    </ligand>
</feature>
<feature type="active site" description="Phosphothreonine intermediate" evidence="4">
    <location>
        <position position="80"/>
    </location>
</feature>
<dbReference type="EMBL" id="RJJR01000001">
    <property type="protein sequence ID" value="RNI39823.1"/>
    <property type="molecule type" value="Genomic_DNA"/>
</dbReference>
<keyword evidence="1 4" id="KW-0597">Phosphoprotein</keyword>
<comment type="caution">
    <text evidence="6">The sequence shown here is derived from an EMBL/GenBank/DDBJ whole genome shotgun (WGS) entry which is preliminary data.</text>
</comment>
<dbReference type="InterPro" id="IPR017850">
    <property type="entry name" value="Alkaline_phosphatase_core_sf"/>
</dbReference>